<dbReference type="RefSeq" id="WP_367594430.1">
    <property type="nucleotide sequence ID" value="NZ_JBFMVT010000002.1"/>
</dbReference>
<protein>
    <submittedName>
        <fullName evidence="1">RHS repeat-associated core domain-containing protein</fullName>
    </submittedName>
</protein>
<proteinExistence type="predicted"/>
<name>A0ABV3NSA1_9ENTR</name>
<organism evidence="1 2">
    <name type="scientific">Buttiauxella gaviniae</name>
    <dbReference type="NCBI Taxonomy" id="82990"/>
    <lineage>
        <taxon>Bacteria</taxon>
        <taxon>Pseudomonadati</taxon>
        <taxon>Pseudomonadota</taxon>
        <taxon>Gammaproteobacteria</taxon>
        <taxon>Enterobacterales</taxon>
        <taxon>Enterobacteriaceae</taxon>
        <taxon>Buttiauxella</taxon>
    </lineage>
</organism>
<dbReference type="SUPFAM" id="SSF56399">
    <property type="entry name" value="ADP-ribosylation"/>
    <property type="match status" value="1"/>
</dbReference>
<dbReference type="NCBIfam" id="TIGR03696">
    <property type="entry name" value="Rhs_assc_core"/>
    <property type="match status" value="1"/>
</dbReference>
<dbReference type="Proteomes" id="UP001555342">
    <property type="component" value="Unassembled WGS sequence"/>
</dbReference>
<keyword evidence="2" id="KW-1185">Reference proteome</keyword>
<gene>
    <name evidence="1" type="ORF">AB1E22_05490</name>
</gene>
<sequence length="339" mass="36148">MSLQLIGSGSTGSTLLNLNGKVSQTFSYGACGGTNNLQANLLGFNGERRDPTTGTTHLGNGYRAYSPVLMRFTCPDSFSPFGEGGINAYVYCEGDPVNNVDPSGHALFKKVLTAIDTVFDTVQEIGSTPKVTHGKGRNIGAMEAQSATADAVQAPEEMLKRNKVSALRHVDEVASETSAADNLALPKMEAASTSQDIVPKRSIVAVDNPDLARRDILAACIPDNYHGDSIYIQGVSTVNQILKNAKIGLSESAFESISENIRLVNTGGRTESAASLREFRVFARDALTSLRAGEYKNAGVTAAGSAINLAGGTLFLPLFDRAKFPIWQRALYDAMDFIQ</sequence>
<evidence type="ECO:0000313" key="2">
    <source>
        <dbReference type="Proteomes" id="UP001555342"/>
    </source>
</evidence>
<comment type="caution">
    <text evidence="1">The sequence shown here is derived from an EMBL/GenBank/DDBJ whole genome shotgun (WGS) entry which is preliminary data.</text>
</comment>
<dbReference type="InterPro" id="IPR022385">
    <property type="entry name" value="Rhs_assc_core"/>
</dbReference>
<dbReference type="EMBL" id="JBFMVT010000002">
    <property type="protein sequence ID" value="MEW7312165.1"/>
    <property type="molecule type" value="Genomic_DNA"/>
</dbReference>
<reference evidence="1 2" key="1">
    <citation type="submission" date="2024-07" db="EMBL/GenBank/DDBJ databases">
        <authorList>
            <person name="Wang L."/>
        </authorList>
    </citation>
    <scope>NUCLEOTIDE SEQUENCE [LARGE SCALE GENOMIC DNA]</scope>
    <source>
        <strain evidence="1 2">WL359</strain>
    </source>
</reference>
<accession>A0ABV3NSA1</accession>
<dbReference type="Gene3D" id="2.180.10.10">
    <property type="entry name" value="RHS repeat-associated core"/>
    <property type="match status" value="1"/>
</dbReference>
<evidence type="ECO:0000313" key="1">
    <source>
        <dbReference type="EMBL" id="MEW7312165.1"/>
    </source>
</evidence>